<gene>
    <name evidence="2" type="ORF">PENSTE_c034G00429</name>
</gene>
<feature type="domain" description="2EXR" evidence="1">
    <location>
        <begin position="6"/>
        <end position="119"/>
    </location>
</feature>
<evidence type="ECO:0000313" key="2">
    <source>
        <dbReference type="EMBL" id="OQE14586.1"/>
    </source>
</evidence>
<organism evidence="2 3">
    <name type="scientific">Penicillium steckii</name>
    <dbReference type="NCBI Taxonomy" id="303698"/>
    <lineage>
        <taxon>Eukaryota</taxon>
        <taxon>Fungi</taxon>
        <taxon>Dikarya</taxon>
        <taxon>Ascomycota</taxon>
        <taxon>Pezizomycotina</taxon>
        <taxon>Eurotiomycetes</taxon>
        <taxon>Eurotiomycetidae</taxon>
        <taxon>Eurotiales</taxon>
        <taxon>Aspergillaceae</taxon>
        <taxon>Penicillium</taxon>
    </lineage>
</organism>
<name>A0A1V6SKW7_9EURO</name>
<dbReference type="STRING" id="303698.A0A1V6SKW7"/>
<dbReference type="OrthoDB" id="3540486at2759"/>
<dbReference type="Proteomes" id="UP000191285">
    <property type="component" value="Unassembled WGS sequence"/>
</dbReference>
<dbReference type="AlphaFoldDB" id="A0A1V6SKW7"/>
<keyword evidence="3" id="KW-1185">Reference proteome</keyword>
<comment type="caution">
    <text evidence="2">The sequence shown here is derived from an EMBL/GenBank/DDBJ whole genome shotgun (WGS) entry which is preliminary data.</text>
</comment>
<sequence>MADKSFHLFPKLPAELRIQIWQLCLPFRVHELDFPIGEYLYIDNDDGIPLPCRGKPSADLNGLPPVITRVCHESRNVAYESGGVAEAEFYRDMPYRDRFTSYTSVIADKYWLDRKRDTVHINWSPTYQCMQLEDSVGSALGYVAWVSRQLLGHPSPSITDDWFDDMCITQQGRYSSNEYVPEVFDQVPSWCVIVRTVMIHTTFREAAQSGLFGLLGDASVQTVSLSDEEKINAFYDFADKHDRQLSTGETFQRVSSEDLEQKLKNDIIETMQSDKLLSKMHPAIMFRICPLMCMEEIKRMEESRRIAESKCMTIKRGIPCPIHSMI</sequence>
<dbReference type="InterPro" id="IPR045518">
    <property type="entry name" value="2EXR"/>
</dbReference>
<evidence type="ECO:0000259" key="1">
    <source>
        <dbReference type="Pfam" id="PF20150"/>
    </source>
</evidence>
<dbReference type="EMBL" id="MLKD01000034">
    <property type="protein sequence ID" value="OQE14586.1"/>
    <property type="molecule type" value="Genomic_DNA"/>
</dbReference>
<reference evidence="3" key="1">
    <citation type="journal article" date="2017" name="Nat. Microbiol.">
        <title>Global analysis of biosynthetic gene clusters reveals vast potential of secondary metabolite production in Penicillium species.</title>
        <authorList>
            <person name="Nielsen J.C."/>
            <person name="Grijseels S."/>
            <person name="Prigent S."/>
            <person name="Ji B."/>
            <person name="Dainat J."/>
            <person name="Nielsen K.F."/>
            <person name="Frisvad J.C."/>
            <person name="Workman M."/>
            <person name="Nielsen J."/>
        </authorList>
    </citation>
    <scope>NUCLEOTIDE SEQUENCE [LARGE SCALE GENOMIC DNA]</scope>
    <source>
        <strain evidence="3">IBT 24891</strain>
    </source>
</reference>
<accession>A0A1V6SKW7</accession>
<dbReference type="PANTHER" id="PTHR35910:SF1">
    <property type="entry name" value="2EXR DOMAIN-CONTAINING PROTEIN"/>
    <property type="match status" value="1"/>
</dbReference>
<protein>
    <recommendedName>
        <fullName evidence="1">2EXR domain-containing protein</fullName>
    </recommendedName>
</protein>
<proteinExistence type="predicted"/>
<dbReference type="Pfam" id="PF20150">
    <property type="entry name" value="2EXR"/>
    <property type="match status" value="1"/>
</dbReference>
<evidence type="ECO:0000313" key="3">
    <source>
        <dbReference type="Proteomes" id="UP000191285"/>
    </source>
</evidence>
<dbReference type="PANTHER" id="PTHR35910">
    <property type="entry name" value="2EXR DOMAIN-CONTAINING PROTEIN"/>
    <property type="match status" value="1"/>
</dbReference>